<evidence type="ECO:0000313" key="3">
    <source>
        <dbReference type="Proteomes" id="UP001320715"/>
    </source>
</evidence>
<evidence type="ECO:0008006" key="4">
    <source>
        <dbReference type="Google" id="ProtNLM"/>
    </source>
</evidence>
<accession>A0ABT1CKN5</accession>
<dbReference type="EMBL" id="JAAAML010000001">
    <property type="protein sequence ID" value="MCO6406767.1"/>
    <property type="molecule type" value="Genomic_DNA"/>
</dbReference>
<reference evidence="2 3" key="1">
    <citation type="submission" date="2020-01" db="EMBL/GenBank/DDBJ databases">
        <title>Genomes of bacteria type strains.</title>
        <authorList>
            <person name="Chen J."/>
            <person name="Zhu S."/>
            <person name="Yang J."/>
        </authorList>
    </citation>
    <scope>NUCLEOTIDE SEQUENCE [LARGE SCALE GENOMIC DNA]</scope>
    <source>
        <strain evidence="2 3">DSM 16655</strain>
    </source>
</reference>
<organism evidence="2 3">
    <name type="scientific">Hoeflea alexandrii</name>
    <dbReference type="NCBI Taxonomy" id="288436"/>
    <lineage>
        <taxon>Bacteria</taxon>
        <taxon>Pseudomonadati</taxon>
        <taxon>Pseudomonadota</taxon>
        <taxon>Alphaproteobacteria</taxon>
        <taxon>Hyphomicrobiales</taxon>
        <taxon>Rhizobiaceae</taxon>
        <taxon>Hoeflea</taxon>
    </lineage>
</organism>
<evidence type="ECO:0000256" key="1">
    <source>
        <dbReference type="SAM" id="MobiDB-lite"/>
    </source>
</evidence>
<dbReference type="Proteomes" id="UP001320715">
    <property type="component" value="Unassembled WGS sequence"/>
</dbReference>
<feature type="region of interest" description="Disordered" evidence="1">
    <location>
        <begin position="21"/>
        <end position="41"/>
    </location>
</feature>
<sequence>MSGTFRGQDICLALCPYPKRDHATKPDRSGFPVRPRRGQDPKDEAEVFAANALQRMNEVLARIQELEEALDDPDDIWTRLRAAWKRAEDEEDPRMSEIVKQARQLRPVLTDLEKRIRRVLRRHRELTPLDRVQEMDRASMVWLSRQPGRSVAERAGSDQRILATVRRENFDTLENRVLHAYTRLAADAAREWIREHPRAKQSARFRDVDSFRKKCRSIAADLEAHDVLIATPGVTPNYVLMQDKSYHQVHDGWERLLKREKAIDDLWAWQAQTWTDFAVLAVTLAIDELEEAQLIAQSPIVWKSEAVTGRWFEQDRPIAVFWLRETGRIVEVQARPEKPGPLLIGAQAHVALRITDPTRSAVPRRVAVWTPHAMNRIDLGESVSEVANLIDQLQQFAQTEVFKHGLVLTPDHGEPETIKFEGSRCRVNGIAFGASGKSLAAGMEAIRGFVRDEFKGASV</sequence>
<comment type="caution">
    <text evidence="2">The sequence shown here is derived from an EMBL/GenBank/DDBJ whole genome shotgun (WGS) entry which is preliminary data.</text>
</comment>
<gene>
    <name evidence="2" type="ORF">GTW23_01155</name>
</gene>
<protein>
    <recommendedName>
        <fullName evidence="4">DUF2357 domain-containing protein</fullName>
    </recommendedName>
</protein>
<evidence type="ECO:0000313" key="2">
    <source>
        <dbReference type="EMBL" id="MCO6406767.1"/>
    </source>
</evidence>
<name>A0ABT1CKN5_9HYPH</name>
<proteinExistence type="predicted"/>
<keyword evidence="3" id="KW-1185">Reference proteome</keyword>